<dbReference type="Proteomes" id="UP000479293">
    <property type="component" value="Unassembled WGS sequence"/>
</dbReference>
<comment type="caution">
    <text evidence="2">The sequence shown here is derived from an EMBL/GenBank/DDBJ whole genome shotgun (WGS) entry which is preliminary data.</text>
</comment>
<feature type="domain" description="VOC" evidence="1">
    <location>
        <begin position="5"/>
        <end position="113"/>
    </location>
</feature>
<sequence length="114" mass="12546">MKPSKIRTVIYAAPDLASVRDWYRRAFEQEPYFDEPFYVGFDINGFELGLDPNAPLHDGSTVAYWQVEDIASDFAGLLAMGATSFEDPHEVGGGISTGTVKDPFGNKIGLIQMP</sequence>
<dbReference type="InterPro" id="IPR029068">
    <property type="entry name" value="Glyas_Bleomycin-R_OHBP_Dase"/>
</dbReference>
<dbReference type="Pfam" id="PF00903">
    <property type="entry name" value="Glyoxalase"/>
    <property type="match status" value="1"/>
</dbReference>
<dbReference type="AlphaFoldDB" id="A0A7C9F8T6"/>
<dbReference type="InterPro" id="IPR037523">
    <property type="entry name" value="VOC_core"/>
</dbReference>
<organism evidence="2 3">
    <name type="scientific">Salmonirosea aquatica</name>
    <dbReference type="NCBI Taxonomy" id="2654236"/>
    <lineage>
        <taxon>Bacteria</taxon>
        <taxon>Pseudomonadati</taxon>
        <taxon>Bacteroidota</taxon>
        <taxon>Cytophagia</taxon>
        <taxon>Cytophagales</taxon>
        <taxon>Spirosomataceae</taxon>
        <taxon>Salmonirosea</taxon>
    </lineage>
</organism>
<gene>
    <name evidence="2" type="ORF">GBK04_11010</name>
</gene>
<protein>
    <submittedName>
        <fullName evidence="2">VOC family protein</fullName>
    </submittedName>
</protein>
<evidence type="ECO:0000313" key="2">
    <source>
        <dbReference type="EMBL" id="MPR33884.1"/>
    </source>
</evidence>
<dbReference type="Gene3D" id="3.10.180.10">
    <property type="entry name" value="2,3-Dihydroxybiphenyl 1,2-Dioxygenase, domain 1"/>
    <property type="match status" value="1"/>
</dbReference>
<evidence type="ECO:0000259" key="1">
    <source>
        <dbReference type="PROSITE" id="PS51819"/>
    </source>
</evidence>
<accession>A0A7C9F8T6</accession>
<proteinExistence type="predicted"/>
<evidence type="ECO:0000313" key="3">
    <source>
        <dbReference type="Proteomes" id="UP000479293"/>
    </source>
</evidence>
<keyword evidence="3" id="KW-1185">Reference proteome</keyword>
<dbReference type="EMBL" id="WHLY01000002">
    <property type="protein sequence ID" value="MPR33884.1"/>
    <property type="molecule type" value="Genomic_DNA"/>
</dbReference>
<dbReference type="SUPFAM" id="SSF54593">
    <property type="entry name" value="Glyoxalase/Bleomycin resistance protein/Dihydroxybiphenyl dioxygenase"/>
    <property type="match status" value="1"/>
</dbReference>
<dbReference type="InterPro" id="IPR004360">
    <property type="entry name" value="Glyas_Fos-R_dOase_dom"/>
</dbReference>
<dbReference type="RefSeq" id="WP_152759630.1">
    <property type="nucleotide sequence ID" value="NZ_WHLY01000002.1"/>
</dbReference>
<name>A0A7C9F8T6_9BACT</name>
<dbReference type="PROSITE" id="PS51819">
    <property type="entry name" value="VOC"/>
    <property type="match status" value="1"/>
</dbReference>
<reference evidence="2 3" key="1">
    <citation type="submission" date="2019-10" db="EMBL/GenBank/DDBJ databases">
        <title>Draft Genome Sequence of Cytophagaceae sp. SJW1-29.</title>
        <authorList>
            <person name="Choi A."/>
        </authorList>
    </citation>
    <scope>NUCLEOTIDE SEQUENCE [LARGE SCALE GENOMIC DNA]</scope>
    <source>
        <strain evidence="2 3">SJW1-29</strain>
    </source>
</reference>